<dbReference type="InterPro" id="IPR005545">
    <property type="entry name" value="YCII"/>
</dbReference>
<evidence type="ECO:0000259" key="2">
    <source>
        <dbReference type="Pfam" id="PF03795"/>
    </source>
</evidence>
<dbReference type="Pfam" id="PF03795">
    <property type="entry name" value="YCII"/>
    <property type="match status" value="1"/>
</dbReference>
<sequence>MAYMLLIVEPVDQRDERGEVAGRAVFDEMVRYRDSLNERGVLISGESLSTAKKGKRLQVRDGKARVVDGPFAEAKEMIGGFFMVDCDTQEEAVALAAECPAARWCTIEVRKLGPCYE</sequence>
<protein>
    <recommendedName>
        <fullName evidence="2">YCII-related domain-containing protein</fullName>
    </recommendedName>
</protein>
<reference evidence="3 4" key="1">
    <citation type="submission" date="2019-03" db="EMBL/GenBank/DDBJ databases">
        <title>Genomic Encyclopedia of Type Strains, Phase III (KMG-III): the genomes of soil and plant-associated and newly described type strains.</title>
        <authorList>
            <person name="Whitman W."/>
        </authorList>
    </citation>
    <scope>NUCLEOTIDE SEQUENCE [LARGE SCALE GENOMIC DNA]</scope>
    <source>
        <strain evidence="3 4">LMG 29544</strain>
    </source>
</reference>
<comment type="caution">
    <text evidence="3">The sequence shown here is derived from an EMBL/GenBank/DDBJ whole genome shotgun (WGS) entry which is preliminary data.</text>
</comment>
<dbReference type="PANTHER" id="PTHR35174">
    <property type="entry name" value="BLL7171 PROTEIN-RELATED"/>
    <property type="match status" value="1"/>
</dbReference>
<evidence type="ECO:0000313" key="3">
    <source>
        <dbReference type="EMBL" id="TDY54810.1"/>
    </source>
</evidence>
<gene>
    <name evidence="3" type="ORF">BX592_101266</name>
</gene>
<name>A0A4R8M118_9BURK</name>
<dbReference type="AlphaFoldDB" id="A0A4R8M118"/>
<evidence type="ECO:0000313" key="4">
    <source>
        <dbReference type="Proteomes" id="UP000295509"/>
    </source>
</evidence>
<feature type="domain" description="YCII-related" evidence="2">
    <location>
        <begin position="20"/>
        <end position="111"/>
    </location>
</feature>
<dbReference type="Gene3D" id="3.30.70.1060">
    <property type="entry name" value="Dimeric alpha+beta barrel"/>
    <property type="match status" value="1"/>
</dbReference>
<dbReference type="OrthoDB" id="9807535at2"/>
<organism evidence="3 4">
    <name type="scientific">Paraburkholderia rhizosphaerae</name>
    <dbReference type="NCBI Taxonomy" id="480658"/>
    <lineage>
        <taxon>Bacteria</taxon>
        <taxon>Pseudomonadati</taxon>
        <taxon>Pseudomonadota</taxon>
        <taxon>Betaproteobacteria</taxon>
        <taxon>Burkholderiales</taxon>
        <taxon>Burkholderiaceae</taxon>
        <taxon>Paraburkholderia</taxon>
    </lineage>
</organism>
<dbReference type="EMBL" id="SORE01000001">
    <property type="protein sequence ID" value="TDY54810.1"/>
    <property type="molecule type" value="Genomic_DNA"/>
</dbReference>
<dbReference type="RefSeq" id="WP_134189829.1">
    <property type="nucleotide sequence ID" value="NZ_JBHLUW010000027.1"/>
</dbReference>
<evidence type="ECO:0000256" key="1">
    <source>
        <dbReference type="ARBA" id="ARBA00007689"/>
    </source>
</evidence>
<comment type="similarity">
    <text evidence="1">Belongs to the YciI family.</text>
</comment>
<keyword evidence="4" id="KW-1185">Reference proteome</keyword>
<dbReference type="Proteomes" id="UP000295509">
    <property type="component" value="Unassembled WGS sequence"/>
</dbReference>
<dbReference type="InterPro" id="IPR011008">
    <property type="entry name" value="Dimeric_a/b-barrel"/>
</dbReference>
<dbReference type="SUPFAM" id="SSF54909">
    <property type="entry name" value="Dimeric alpha+beta barrel"/>
    <property type="match status" value="1"/>
</dbReference>
<dbReference type="PANTHER" id="PTHR35174:SF3">
    <property type="entry name" value="BLL7171 PROTEIN"/>
    <property type="match status" value="1"/>
</dbReference>
<proteinExistence type="inferred from homology"/>
<accession>A0A4R8M118</accession>